<keyword evidence="9" id="KW-0406">Ion transport</keyword>
<evidence type="ECO:0000256" key="6">
    <source>
        <dbReference type="ARBA" id="ARBA00022847"/>
    </source>
</evidence>
<feature type="transmembrane region" description="Helical" evidence="13">
    <location>
        <begin position="432"/>
        <end position="453"/>
    </location>
</feature>
<evidence type="ECO:0000256" key="7">
    <source>
        <dbReference type="ARBA" id="ARBA00022989"/>
    </source>
</evidence>
<dbReference type="GO" id="GO:0015293">
    <property type="term" value="F:symporter activity"/>
    <property type="evidence" value="ECO:0007669"/>
    <property type="project" value="UniProtKB-KW"/>
</dbReference>
<evidence type="ECO:0000313" key="14">
    <source>
        <dbReference type="EMBL" id="TAJ43911.1"/>
    </source>
</evidence>
<keyword evidence="11" id="KW-0739">Sodium transport</keyword>
<gene>
    <name evidence="14" type="ORF">CUJ86_07575</name>
</gene>
<keyword evidence="4" id="KW-1003">Cell membrane</keyword>
<dbReference type="InterPro" id="IPR038377">
    <property type="entry name" value="Na/Glc_symporter_sf"/>
</dbReference>
<evidence type="ECO:0000256" key="9">
    <source>
        <dbReference type="ARBA" id="ARBA00023065"/>
    </source>
</evidence>
<dbReference type="GO" id="GO:0005886">
    <property type="term" value="C:plasma membrane"/>
    <property type="evidence" value="ECO:0007669"/>
    <property type="project" value="UniProtKB-SubCell"/>
</dbReference>
<feature type="transmembrane region" description="Helical" evidence="13">
    <location>
        <begin position="6"/>
        <end position="24"/>
    </location>
</feature>
<evidence type="ECO:0000256" key="8">
    <source>
        <dbReference type="ARBA" id="ARBA00023053"/>
    </source>
</evidence>
<organism evidence="14 15">
    <name type="scientific">Methanofollis fontis</name>
    <dbReference type="NCBI Taxonomy" id="2052832"/>
    <lineage>
        <taxon>Archaea</taxon>
        <taxon>Methanobacteriati</taxon>
        <taxon>Methanobacteriota</taxon>
        <taxon>Stenosarchaea group</taxon>
        <taxon>Methanomicrobia</taxon>
        <taxon>Methanomicrobiales</taxon>
        <taxon>Methanomicrobiaceae</taxon>
        <taxon>Methanofollis</taxon>
    </lineage>
</organism>
<feature type="transmembrane region" description="Helical" evidence="13">
    <location>
        <begin position="75"/>
        <end position="96"/>
    </location>
</feature>
<evidence type="ECO:0000256" key="12">
    <source>
        <dbReference type="RuleBase" id="RU362091"/>
    </source>
</evidence>
<proteinExistence type="inferred from homology"/>
<sequence>MIEPVTAAIVALYFITLIVIGAWASRKIHNTEDYIVAGRSLGFWVFTILMISSVCSGMTLLGVSGLGFNAGWPSIWEQLFVPLAASFCIIVFGVKLHRIARKNNYMTVEDYFANRFESPKAMRSLAAVAGIIVSLIYLIGQYTAISIVLVWLFGIPHWQALLAAGIIITGYTVVGGLYAVSWTTVIQGGLLIVGVLAIAPLLIAKAGGLTHINEVMGGIDPALVQPYLTTGNTFTPAFLLSFGLLLTVGLACAPHVINNVLAAKQESYFRWSPLIAFAVYAVVIVLVKFAGFAGRVLVEEGSIVLPDVSNASDFIFVSGIEYAIPNLWVWSFFAVIVLAAVMSTTDRLMLTVGSMFAWDIWKNVFRPSADDREVLLVSRVSVVIAAGGTLLLAVNPPDMLAWLMWSGIGIMLSTFAVPLLAGLYWRGATREGALASMAIGLVSGGALGYWYYVVEKLPVHFSLYAVILSAVAMVVVSLATQKTDHRVLDATLTGGFIQPR</sequence>
<evidence type="ECO:0000256" key="4">
    <source>
        <dbReference type="ARBA" id="ARBA00022475"/>
    </source>
</evidence>
<keyword evidence="7 13" id="KW-1133">Transmembrane helix</keyword>
<feature type="transmembrane region" description="Helical" evidence="13">
    <location>
        <begin position="36"/>
        <end position="63"/>
    </location>
</feature>
<reference evidence="14 15" key="1">
    <citation type="submission" date="2017-11" db="EMBL/GenBank/DDBJ databases">
        <title>Isolation and Characterization of Methanofollis Species from Methane Seep Offshore SW Taiwan.</title>
        <authorList>
            <person name="Teng N.-H."/>
            <person name="Lai M.-C."/>
            <person name="Chen S.-C."/>
        </authorList>
    </citation>
    <scope>NUCLEOTIDE SEQUENCE [LARGE SCALE GENOMIC DNA]</scope>
    <source>
        <strain evidence="14 15">FWC-SCC2</strain>
    </source>
</reference>
<feature type="transmembrane region" description="Helical" evidence="13">
    <location>
        <begin position="314"/>
        <end position="341"/>
    </location>
</feature>
<dbReference type="GO" id="GO:0006814">
    <property type="term" value="P:sodium ion transport"/>
    <property type="evidence" value="ECO:0007669"/>
    <property type="project" value="UniProtKB-KW"/>
</dbReference>
<accession>A0A483CRG4</accession>
<feature type="transmembrane region" description="Helical" evidence="13">
    <location>
        <begin position="125"/>
        <end position="152"/>
    </location>
</feature>
<dbReference type="Gene3D" id="1.20.1730.10">
    <property type="entry name" value="Sodium/glucose cotransporter"/>
    <property type="match status" value="1"/>
</dbReference>
<dbReference type="Proteomes" id="UP000292580">
    <property type="component" value="Unassembled WGS sequence"/>
</dbReference>
<dbReference type="PROSITE" id="PS50283">
    <property type="entry name" value="NA_SOLUT_SYMP_3"/>
    <property type="match status" value="1"/>
</dbReference>
<evidence type="ECO:0000313" key="15">
    <source>
        <dbReference type="Proteomes" id="UP000292580"/>
    </source>
</evidence>
<keyword evidence="8" id="KW-0915">Sodium</keyword>
<evidence type="ECO:0000256" key="1">
    <source>
        <dbReference type="ARBA" id="ARBA00004651"/>
    </source>
</evidence>
<name>A0A483CRG4_9EURY</name>
<feature type="transmembrane region" description="Helical" evidence="13">
    <location>
        <begin position="158"/>
        <end position="178"/>
    </location>
</feature>
<evidence type="ECO:0000256" key="10">
    <source>
        <dbReference type="ARBA" id="ARBA00023136"/>
    </source>
</evidence>
<feature type="transmembrane region" description="Helical" evidence="13">
    <location>
        <begin position="459"/>
        <end position="479"/>
    </location>
</feature>
<evidence type="ECO:0000256" key="13">
    <source>
        <dbReference type="SAM" id="Phobius"/>
    </source>
</evidence>
<dbReference type="Pfam" id="PF00474">
    <property type="entry name" value="SSF"/>
    <property type="match status" value="1"/>
</dbReference>
<keyword evidence="3" id="KW-0813">Transport</keyword>
<feature type="transmembrane region" description="Helical" evidence="13">
    <location>
        <begin position="274"/>
        <end position="294"/>
    </location>
</feature>
<dbReference type="AlphaFoldDB" id="A0A483CRG4"/>
<protein>
    <submittedName>
        <fullName evidence="14">Sodium:solute symporter</fullName>
    </submittedName>
</protein>
<dbReference type="PANTHER" id="PTHR48086">
    <property type="entry name" value="SODIUM/PROLINE SYMPORTER-RELATED"/>
    <property type="match status" value="1"/>
</dbReference>
<dbReference type="RefSeq" id="WP_130646969.1">
    <property type="nucleotide sequence ID" value="NZ_PGCL01000003.1"/>
</dbReference>
<keyword evidence="15" id="KW-1185">Reference proteome</keyword>
<evidence type="ECO:0000256" key="3">
    <source>
        <dbReference type="ARBA" id="ARBA00022448"/>
    </source>
</evidence>
<dbReference type="PANTHER" id="PTHR48086:SF3">
    <property type="entry name" value="SODIUM_PROLINE SYMPORTER"/>
    <property type="match status" value="1"/>
</dbReference>
<dbReference type="InterPro" id="IPR001734">
    <property type="entry name" value="Na/solute_symporter"/>
</dbReference>
<feature type="transmembrane region" description="Helical" evidence="13">
    <location>
        <begin position="400"/>
        <end position="425"/>
    </location>
</feature>
<keyword evidence="6" id="KW-0769">Symport</keyword>
<dbReference type="EMBL" id="PGCL01000003">
    <property type="protein sequence ID" value="TAJ43911.1"/>
    <property type="molecule type" value="Genomic_DNA"/>
</dbReference>
<dbReference type="OrthoDB" id="9779at2157"/>
<dbReference type="InterPro" id="IPR050277">
    <property type="entry name" value="Sodium:Solute_Symporter"/>
</dbReference>
<feature type="transmembrane region" description="Helical" evidence="13">
    <location>
        <begin position="190"/>
        <end position="213"/>
    </location>
</feature>
<feature type="transmembrane region" description="Helical" evidence="13">
    <location>
        <begin position="374"/>
        <end position="394"/>
    </location>
</feature>
<evidence type="ECO:0000256" key="11">
    <source>
        <dbReference type="ARBA" id="ARBA00023201"/>
    </source>
</evidence>
<dbReference type="CDD" id="cd10322">
    <property type="entry name" value="SLC5sbd"/>
    <property type="match status" value="1"/>
</dbReference>
<keyword evidence="10 13" id="KW-0472">Membrane</keyword>
<comment type="caution">
    <text evidence="14">The sequence shown here is derived from an EMBL/GenBank/DDBJ whole genome shotgun (WGS) entry which is preliminary data.</text>
</comment>
<evidence type="ECO:0000256" key="2">
    <source>
        <dbReference type="ARBA" id="ARBA00006434"/>
    </source>
</evidence>
<comment type="subcellular location">
    <subcellularLocation>
        <location evidence="1">Cell membrane</location>
        <topology evidence="1">Multi-pass membrane protein</topology>
    </subcellularLocation>
</comment>
<dbReference type="NCBIfam" id="TIGR00813">
    <property type="entry name" value="sss"/>
    <property type="match status" value="1"/>
</dbReference>
<feature type="transmembrane region" description="Helical" evidence="13">
    <location>
        <begin position="233"/>
        <end position="253"/>
    </location>
</feature>
<comment type="similarity">
    <text evidence="2 12">Belongs to the sodium:solute symporter (SSF) (TC 2.A.21) family.</text>
</comment>
<keyword evidence="5 13" id="KW-0812">Transmembrane</keyword>
<evidence type="ECO:0000256" key="5">
    <source>
        <dbReference type="ARBA" id="ARBA00022692"/>
    </source>
</evidence>